<dbReference type="InterPro" id="IPR003870">
    <property type="entry name" value="DUF222"/>
</dbReference>
<dbReference type="AlphaFoldDB" id="A0A9P3Q6V3"/>
<keyword evidence="4" id="KW-1185">Reference proteome</keyword>
<gene>
    <name evidence="3" type="ORF">Mkiyose1413_16650</name>
    <name evidence="2" type="ORF">SRL2020028_10460</name>
</gene>
<sequence length="461" mass="50447">MQCSSREEITEVVDGLRAYAKRWSELTFGALTGTEWLGMLETAEQIARLARVPECELINHLDARCSSADIGGRLRTVIADRLHISPTQAGQRIKAAADLGPRQALTGEPLPPLLPHTAQARARGRINDEHLSVIRSFLAELPASIQPEVRAEAEKQLAKLAGECRPDELREDARALFDLLNQDGPEPTDDQARARKRGIRLGRQGADRMSAISGYVDPELRAVLEAIDAKLGAPGQCNRDDEHPAVDAAPSPEAARRDMRSADQRFHDALLAAGRAVLMSQTLGQHNGLPASIIVTTTLKELEAAAGRGLTGGGTILPMSDVIRLARHAHHYLAIFDQGKALALYHTKRLASPAQRLVLYAGQRGCTFPGCPVKGYKCEVHHLIPYALTGETDVNGLAWGCGQHHPLAEQGWTTQLNAHGEVEWIPPPHLDHGQRRTNRYHHPEKILYETGMDEPGDDRPD</sequence>
<accession>A0A9P3Q6V3</accession>
<dbReference type="EMBL" id="BRXE01000006">
    <property type="protein sequence ID" value="GLB81790.1"/>
    <property type="molecule type" value="Genomic_DNA"/>
</dbReference>
<organism evidence="3 4">
    <name type="scientific">Mycobacterium kiyosense</name>
    <dbReference type="NCBI Taxonomy" id="2871094"/>
    <lineage>
        <taxon>Bacteria</taxon>
        <taxon>Bacillati</taxon>
        <taxon>Actinomycetota</taxon>
        <taxon>Actinomycetes</taxon>
        <taxon>Mycobacteriales</taxon>
        <taxon>Mycobacteriaceae</taxon>
        <taxon>Mycobacterium</taxon>
    </lineage>
</organism>
<dbReference type="GeneID" id="83629733"/>
<evidence type="ECO:0000313" key="3">
    <source>
        <dbReference type="EMBL" id="GLD29782.1"/>
    </source>
</evidence>
<dbReference type="InterPro" id="IPR003615">
    <property type="entry name" value="HNH_nuc"/>
</dbReference>
<dbReference type="EMBL" id="BRZI01000008">
    <property type="protein sequence ID" value="GLD29782.1"/>
    <property type="molecule type" value="Genomic_DNA"/>
</dbReference>
<dbReference type="CDD" id="cd00085">
    <property type="entry name" value="HNHc"/>
    <property type="match status" value="1"/>
</dbReference>
<dbReference type="Pfam" id="PF02720">
    <property type="entry name" value="DUF222"/>
    <property type="match status" value="1"/>
</dbReference>
<comment type="caution">
    <text evidence="3">The sequence shown here is derived from an EMBL/GenBank/DDBJ whole genome shotgun (WGS) entry which is preliminary data.</text>
</comment>
<protein>
    <recommendedName>
        <fullName evidence="1">HNH nuclease domain-containing protein</fullName>
    </recommendedName>
</protein>
<evidence type="ECO:0000313" key="4">
    <source>
        <dbReference type="Proteomes" id="UP001064782"/>
    </source>
</evidence>
<dbReference type="RefSeq" id="WP_236977541.1">
    <property type="nucleotide sequence ID" value="NZ_BRXE01000006.1"/>
</dbReference>
<evidence type="ECO:0000313" key="2">
    <source>
        <dbReference type="EMBL" id="GLB81790.1"/>
    </source>
</evidence>
<name>A0A9P3Q6V3_9MYCO</name>
<dbReference type="SMART" id="SM00507">
    <property type="entry name" value="HNHc"/>
    <property type="match status" value="1"/>
</dbReference>
<feature type="domain" description="HNH nuclease" evidence="1">
    <location>
        <begin position="353"/>
        <end position="406"/>
    </location>
</feature>
<dbReference type="Proteomes" id="UP001165663">
    <property type="component" value="Unassembled WGS sequence"/>
</dbReference>
<evidence type="ECO:0000259" key="1">
    <source>
        <dbReference type="SMART" id="SM00507"/>
    </source>
</evidence>
<proteinExistence type="predicted"/>
<dbReference type="Proteomes" id="UP001064782">
    <property type="component" value="Unassembled WGS sequence"/>
</dbReference>
<reference evidence="3" key="1">
    <citation type="submission" date="2022-08" db="EMBL/GenBank/DDBJ databases">
        <title>Mycobacterium kiyosense sp. nov., scotochromogenic slow-glowing species isolated from respiratory specimens.</title>
        <authorList>
            <person name="Fukano H."/>
            <person name="Kazumi Y."/>
            <person name="Sakagami N."/>
            <person name="Ato M."/>
            <person name="Mitarai S."/>
            <person name="Hoshino Y."/>
        </authorList>
    </citation>
    <scope>NUCLEOTIDE SEQUENCE</scope>
    <source>
        <strain evidence="3">1413</strain>
        <strain evidence="2">SRL2020-028</strain>
    </source>
</reference>